<dbReference type="RefSeq" id="WP_262428100.1">
    <property type="nucleotide sequence ID" value="NZ_JACRTG010000001.1"/>
</dbReference>
<organism evidence="1 2">
    <name type="scientific">Paratissierella segnis</name>
    <dbReference type="NCBI Taxonomy" id="2763679"/>
    <lineage>
        <taxon>Bacteria</taxon>
        <taxon>Bacillati</taxon>
        <taxon>Bacillota</taxon>
        <taxon>Tissierellia</taxon>
        <taxon>Tissierellales</taxon>
        <taxon>Tissierellaceae</taxon>
        <taxon>Paratissierella</taxon>
    </lineage>
</organism>
<evidence type="ECO:0000313" key="1">
    <source>
        <dbReference type="EMBL" id="MBC8586638.1"/>
    </source>
</evidence>
<accession>A0A926ENA2</accession>
<name>A0A926ENA2_9FIRM</name>
<keyword evidence="2" id="KW-1185">Reference proteome</keyword>
<dbReference type="AlphaFoldDB" id="A0A926ENA2"/>
<comment type="caution">
    <text evidence="1">The sequence shown here is derived from an EMBL/GenBank/DDBJ whole genome shotgun (WGS) entry which is preliminary data.</text>
</comment>
<evidence type="ECO:0000313" key="2">
    <source>
        <dbReference type="Proteomes" id="UP000601171"/>
    </source>
</evidence>
<reference evidence="1" key="1">
    <citation type="submission" date="2020-08" db="EMBL/GenBank/DDBJ databases">
        <title>Genome public.</title>
        <authorList>
            <person name="Liu C."/>
            <person name="Sun Q."/>
        </authorList>
    </citation>
    <scope>NUCLEOTIDE SEQUENCE</scope>
    <source>
        <strain evidence="1">BX21</strain>
    </source>
</reference>
<sequence length="128" mass="15013">MDNSIIVTNNKLVFDKYKESMEVDYLEDMNYLNILCYVRDRIHQGHKLLTHPLSGSIKPNETPYKSIIISKNKQNLDEKGLIIIEESILTARKFLENKATPNWTDRVLNDFMIIDLSLMENVIDKLER</sequence>
<gene>
    <name evidence="1" type="ORF">H8707_00065</name>
</gene>
<dbReference type="InterPro" id="IPR047735">
    <property type="entry name" value="GrdX-like"/>
</dbReference>
<dbReference type="Proteomes" id="UP000601171">
    <property type="component" value="Unassembled WGS sequence"/>
</dbReference>
<dbReference type="EMBL" id="JACRTG010000001">
    <property type="protein sequence ID" value="MBC8586638.1"/>
    <property type="molecule type" value="Genomic_DNA"/>
</dbReference>
<dbReference type="NCBIfam" id="NF038093">
    <property type="entry name" value="GrdX"/>
    <property type="match status" value="1"/>
</dbReference>
<protein>
    <submittedName>
        <fullName evidence="1">GrdX family protein</fullName>
    </submittedName>
</protein>
<proteinExistence type="predicted"/>